<organism evidence="2 3">
    <name type="scientific">Microdochium trichocladiopsis</name>
    <dbReference type="NCBI Taxonomy" id="1682393"/>
    <lineage>
        <taxon>Eukaryota</taxon>
        <taxon>Fungi</taxon>
        <taxon>Dikarya</taxon>
        <taxon>Ascomycota</taxon>
        <taxon>Pezizomycotina</taxon>
        <taxon>Sordariomycetes</taxon>
        <taxon>Xylariomycetidae</taxon>
        <taxon>Xylariales</taxon>
        <taxon>Microdochiaceae</taxon>
        <taxon>Microdochium</taxon>
    </lineage>
</organism>
<comment type="caution">
    <text evidence="2">The sequence shown here is derived from an EMBL/GenBank/DDBJ whole genome shotgun (WGS) entry which is preliminary data.</text>
</comment>
<keyword evidence="3" id="KW-1185">Reference proteome</keyword>
<accession>A0A9P8XSG3</accession>
<evidence type="ECO:0000313" key="2">
    <source>
        <dbReference type="EMBL" id="KAH7014573.1"/>
    </source>
</evidence>
<feature type="compositionally biased region" description="Acidic residues" evidence="1">
    <location>
        <begin position="172"/>
        <end position="192"/>
    </location>
</feature>
<dbReference type="RefSeq" id="XP_046005540.1">
    <property type="nucleotide sequence ID" value="XM_046155844.1"/>
</dbReference>
<feature type="region of interest" description="Disordered" evidence="1">
    <location>
        <begin position="168"/>
        <end position="192"/>
    </location>
</feature>
<dbReference type="EMBL" id="JAGTJQ010000013">
    <property type="protein sequence ID" value="KAH7014573.1"/>
    <property type="molecule type" value="Genomic_DNA"/>
</dbReference>
<protein>
    <recommendedName>
        <fullName evidence="4">F-box domain-containing protein</fullName>
    </recommendedName>
</protein>
<evidence type="ECO:0000256" key="1">
    <source>
        <dbReference type="SAM" id="MobiDB-lite"/>
    </source>
</evidence>
<dbReference type="GeneID" id="70185390"/>
<dbReference type="OrthoDB" id="5421601at2759"/>
<name>A0A9P8XSG3_9PEZI</name>
<proteinExistence type="predicted"/>
<sequence length="643" mass="71736">MMCSSSPLLHLPTELIRLISTSTDADTFENLMLTCRTVHNSSSALIAQHNKYRRLFRNVLICAPWEDCSRLVQDLADYALGIAAHPEIAQYVHSLTVDYNREPEDLDEPDPAFEDEGLAWIRAQAKGRTRADGARLVADLELASPWFQAAAARSEARIEDVPQFRKLYYGGDEGDDDDDDDDEETPIPEIEEEDAERIIHHLLVLLLSRLNHIAILTVGCSNIELMAVPYRDTTNRDSHRVLQLMTTRINDEEGYQAKRDHAEHPVCQLEDKGIACPVSEKDKARLRACSHLVSPLNNLREVRLDLEHSTECMADAQVLDAAWASPRVKSMFASCLVASGEYDGDPAPLASVVWRETHPYSGIERLELAASAIAPGAIGQLLSRMPFLKTLRYSHMVKEVLIGHDWDVDGFLKTVARACPRVPALVPEDSPGKQVDSDGVLSSRSNSQTQRLGDQINDLGIAVDHMSNTYPTGVWSLHEFTALKRLEVDADIFFGPNPASGERRSGKSPSPPTQPGFEKWDRTKDGHLPRLVDVLPPSIEELDLHVKGTFGMEWVNLLQGFGAERAFKLPLLRKFTVHGELVHVVGQYLSDPAERERLATLARLAIEEAGADHMGFTSNFQRWQDEFDSRVSAHLTLVGSKKE</sequence>
<feature type="region of interest" description="Disordered" evidence="1">
    <location>
        <begin position="426"/>
        <end position="452"/>
    </location>
</feature>
<dbReference type="AlphaFoldDB" id="A0A9P8XSG3"/>
<feature type="region of interest" description="Disordered" evidence="1">
    <location>
        <begin position="496"/>
        <end position="523"/>
    </location>
</feature>
<dbReference type="Proteomes" id="UP000756346">
    <property type="component" value="Unassembled WGS sequence"/>
</dbReference>
<feature type="compositionally biased region" description="Polar residues" evidence="1">
    <location>
        <begin position="440"/>
        <end position="452"/>
    </location>
</feature>
<evidence type="ECO:0000313" key="3">
    <source>
        <dbReference type="Proteomes" id="UP000756346"/>
    </source>
</evidence>
<reference evidence="2" key="1">
    <citation type="journal article" date="2021" name="Nat. Commun.">
        <title>Genetic determinants of endophytism in the Arabidopsis root mycobiome.</title>
        <authorList>
            <person name="Mesny F."/>
            <person name="Miyauchi S."/>
            <person name="Thiergart T."/>
            <person name="Pickel B."/>
            <person name="Atanasova L."/>
            <person name="Karlsson M."/>
            <person name="Huettel B."/>
            <person name="Barry K.W."/>
            <person name="Haridas S."/>
            <person name="Chen C."/>
            <person name="Bauer D."/>
            <person name="Andreopoulos W."/>
            <person name="Pangilinan J."/>
            <person name="LaButti K."/>
            <person name="Riley R."/>
            <person name="Lipzen A."/>
            <person name="Clum A."/>
            <person name="Drula E."/>
            <person name="Henrissat B."/>
            <person name="Kohler A."/>
            <person name="Grigoriev I.V."/>
            <person name="Martin F.M."/>
            <person name="Hacquard S."/>
        </authorList>
    </citation>
    <scope>NUCLEOTIDE SEQUENCE</scope>
    <source>
        <strain evidence="2">MPI-CAGE-CH-0230</strain>
    </source>
</reference>
<gene>
    <name evidence="2" type="ORF">B0I36DRAFT_338907</name>
</gene>
<evidence type="ECO:0008006" key="4">
    <source>
        <dbReference type="Google" id="ProtNLM"/>
    </source>
</evidence>